<sequence>MEFSMNNFDYEVINSIVAREEALIYECIRAAVSEKCGKVAEEAILDFILRSKLLENPCSVEGVKLLLEEMDNFNLTEDQRSSVTASLEKFMERNKD</sequence>
<evidence type="ECO:0000313" key="1">
    <source>
        <dbReference type="EMBL" id="GBO43774.1"/>
    </source>
</evidence>
<reference evidence="1 2" key="1">
    <citation type="journal article" date="2019" name="Sci. Rep.">
        <title>Orb-weaving spider Araneus ventricosus genome elucidates the spidroin gene catalogue.</title>
        <authorList>
            <person name="Kono N."/>
            <person name="Nakamura H."/>
            <person name="Ohtoshi R."/>
            <person name="Moran D.A.P."/>
            <person name="Shinohara A."/>
            <person name="Yoshida Y."/>
            <person name="Fujiwara M."/>
            <person name="Mori M."/>
            <person name="Tomita M."/>
            <person name="Arakawa K."/>
        </authorList>
    </citation>
    <scope>NUCLEOTIDE SEQUENCE [LARGE SCALE GENOMIC DNA]</scope>
</reference>
<keyword evidence="2" id="KW-1185">Reference proteome</keyword>
<dbReference type="Proteomes" id="UP000499080">
    <property type="component" value="Unassembled WGS sequence"/>
</dbReference>
<comment type="caution">
    <text evidence="1">The sequence shown here is derived from an EMBL/GenBank/DDBJ whole genome shotgun (WGS) entry which is preliminary data.</text>
</comment>
<accession>A0A4Y2X4E9</accession>
<dbReference type="OrthoDB" id="6440363at2759"/>
<proteinExistence type="predicted"/>
<protein>
    <submittedName>
        <fullName evidence="1">Uncharacterized protein</fullName>
    </submittedName>
</protein>
<dbReference type="EMBL" id="BGPR01070327">
    <property type="protein sequence ID" value="GBO43774.1"/>
    <property type="molecule type" value="Genomic_DNA"/>
</dbReference>
<evidence type="ECO:0000313" key="2">
    <source>
        <dbReference type="Proteomes" id="UP000499080"/>
    </source>
</evidence>
<name>A0A4Y2X4E9_ARAVE</name>
<dbReference type="AlphaFoldDB" id="A0A4Y2X4E9"/>
<organism evidence="1 2">
    <name type="scientific">Araneus ventricosus</name>
    <name type="common">Orbweaver spider</name>
    <name type="synonym">Epeira ventricosa</name>
    <dbReference type="NCBI Taxonomy" id="182803"/>
    <lineage>
        <taxon>Eukaryota</taxon>
        <taxon>Metazoa</taxon>
        <taxon>Ecdysozoa</taxon>
        <taxon>Arthropoda</taxon>
        <taxon>Chelicerata</taxon>
        <taxon>Arachnida</taxon>
        <taxon>Araneae</taxon>
        <taxon>Araneomorphae</taxon>
        <taxon>Entelegynae</taxon>
        <taxon>Araneoidea</taxon>
        <taxon>Araneidae</taxon>
        <taxon>Araneus</taxon>
    </lineage>
</organism>
<gene>
    <name evidence="1" type="ORF">AVEN_79694_1</name>
</gene>